<feature type="region of interest" description="Disordered" evidence="4">
    <location>
        <begin position="177"/>
        <end position="197"/>
    </location>
</feature>
<dbReference type="PROSITE" id="PS50096">
    <property type="entry name" value="IQ"/>
    <property type="match status" value="2"/>
</dbReference>
<evidence type="ECO:0000256" key="3">
    <source>
        <dbReference type="ARBA" id="ARBA00024378"/>
    </source>
</evidence>
<evidence type="ECO:0000259" key="5">
    <source>
        <dbReference type="Pfam" id="PF13178"/>
    </source>
</evidence>
<accession>A0A5N5F5Y3</accession>
<organism evidence="6 7">
    <name type="scientific">Pyrus ussuriensis x Pyrus communis</name>
    <dbReference type="NCBI Taxonomy" id="2448454"/>
    <lineage>
        <taxon>Eukaryota</taxon>
        <taxon>Viridiplantae</taxon>
        <taxon>Streptophyta</taxon>
        <taxon>Embryophyta</taxon>
        <taxon>Tracheophyta</taxon>
        <taxon>Spermatophyta</taxon>
        <taxon>Magnoliopsida</taxon>
        <taxon>eudicotyledons</taxon>
        <taxon>Gunneridae</taxon>
        <taxon>Pentapetalae</taxon>
        <taxon>rosids</taxon>
        <taxon>fabids</taxon>
        <taxon>Rosales</taxon>
        <taxon>Rosaceae</taxon>
        <taxon>Amygdaloideae</taxon>
        <taxon>Maleae</taxon>
        <taxon>Pyrus</taxon>
    </lineage>
</organism>
<feature type="region of interest" description="Disordered" evidence="4">
    <location>
        <begin position="1"/>
        <end position="52"/>
    </location>
</feature>
<dbReference type="PANTHER" id="PTHR32295:SF174">
    <property type="entry name" value="PROTEIN IQ-DOMAIN 24"/>
    <property type="match status" value="1"/>
</dbReference>
<dbReference type="EMBL" id="SMOL01000781">
    <property type="protein sequence ID" value="KAB2596642.1"/>
    <property type="molecule type" value="Genomic_DNA"/>
</dbReference>
<feature type="domain" description="DUF4005" evidence="5">
    <location>
        <begin position="383"/>
        <end position="420"/>
    </location>
</feature>
<evidence type="ECO:0000256" key="2">
    <source>
        <dbReference type="ARBA" id="ARBA00024341"/>
    </source>
</evidence>
<feature type="region of interest" description="Disordered" evidence="4">
    <location>
        <begin position="354"/>
        <end position="378"/>
    </location>
</feature>
<dbReference type="InterPro" id="IPR000048">
    <property type="entry name" value="IQ_motif_EF-hand-BS"/>
</dbReference>
<dbReference type="Gene3D" id="1.20.5.190">
    <property type="match status" value="1"/>
</dbReference>
<dbReference type="InterPro" id="IPR025064">
    <property type="entry name" value="DUF4005"/>
</dbReference>
<reference evidence="6 7" key="3">
    <citation type="submission" date="2019-11" db="EMBL/GenBank/DDBJ databases">
        <title>A de novo genome assembly of a pear dwarfing rootstock.</title>
        <authorList>
            <person name="Wang F."/>
            <person name="Wang J."/>
            <person name="Li S."/>
            <person name="Zhang Y."/>
            <person name="Fang M."/>
            <person name="Ma L."/>
            <person name="Zhao Y."/>
            <person name="Jiang S."/>
        </authorList>
    </citation>
    <scope>NUCLEOTIDE SEQUENCE [LARGE SCALE GENOMIC DNA]</scope>
    <source>
        <strain evidence="6">S2</strain>
        <tissue evidence="6">Leaf</tissue>
    </source>
</reference>
<dbReference type="OrthoDB" id="1686972at2759"/>
<comment type="subunit">
    <text evidence="3">Binds to multiple calmodulin (CaM) in the presence of Ca(2+) and CaM-like proteins.</text>
</comment>
<dbReference type="Pfam" id="PF00612">
    <property type="entry name" value="IQ"/>
    <property type="match status" value="2"/>
</dbReference>
<evidence type="ECO:0000256" key="1">
    <source>
        <dbReference type="ARBA" id="ARBA00022860"/>
    </source>
</evidence>
<name>A0A5N5F5Y3_9ROSA</name>
<dbReference type="SMART" id="SM00015">
    <property type="entry name" value="IQ"/>
    <property type="match status" value="2"/>
</dbReference>
<dbReference type="Pfam" id="PF13178">
    <property type="entry name" value="DUF4005"/>
    <property type="match status" value="1"/>
</dbReference>
<gene>
    <name evidence="6" type="ORF">D8674_032092</name>
</gene>
<keyword evidence="7" id="KW-1185">Reference proteome</keyword>
<keyword evidence="1" id="KW-0112">Calmodulin-binding</keyword>
<dbReference type="PANTHER" id="PTHR32295">
    <property type="entry name" value="IQ-DOMAIN 5-RELATED"/>
    <property type="match status" value="1"/>
</dbReference>
<comment type="similarity">
    <text evidence="2">Belongs to the IQD family.</text>
</comment>
<sequence length="472" mass="52463">MGFFRRLFCPKRPKNNPSPTNKHTTKEKSQKTTSGSNKHKPGASTSSHASQEWAGLDANEHAIAVAAATAAVAEAALAAAHAAAEVVRLTNGAPPGTSSQVSLPLAAPSTFRRHLAAVKIQSTFRRYLARRALRALKSLVKLQALVRGHIVRKQSADMLRRMQTLVRVQARARATRSLMSESLHSSSKSSLSYHPLPESPDKIGYQHRVYSSKVDGPSILQRCGSNSTVRDAINLDRRRLASGWLDQWMEESAWDNRGDGSLRYEHSDDVKVDKILEVDTWKSHLGSQRRPQTFQTAHRVLSSDHYNPGFMTYDSPSKRSTKGSNFNTPQAPIDVVSLRSLKYPLATDEAAFRTTKNSPQAFSASSRPGSSGRRGHPFTQARSECSWGFFNGYAGYPNYMANTESFRAKVRSQSAPRQRLEFDKYGLSKKSVPEFWDAGTYSDTSFAEDADLRNRAFFSPSRLNRVRSSNPR</sequence>
<evidence type="ECO:0000256" key="4">
    <source>
        <dbReference type="SAM" id="MobiDB-lite"/>
    </source>
</evidence>
<comment type="caution">
    <text evidence="6">The sequence shown here is derived from an EMBL/GenBank/DDBJ whole genome shotgun (WGS) entry which is preliminary data.</text>
</comment>
<proteinExistence type="inferred from homology"/>
<dbReference type="GO" id="GO:0005516">
    <property type="term" value="F:calmodulin binding"/>
    <property type="evidence" value="ECO:0007669"/>
    <property type="project" value="UniProtKB-KW"/>
</dbReference>
<evidence type="ECO:0000313" key="6">
    <source>
        <dbReference type="EMBL" id="KAB2596642.1"/>
    </source>
</evidence>
<dbReference type="Proteomes" id="UP000327157">
    <property type="component" value="Chromosome 7"/>
</dbReference>
<reference evidence="7" key="2">
    <citation type="submission" date="2019-10" db="EMBL/GenBank/DDBJ databases">
        <title>A de novo genome assembly of a pear dwarfing rootstock.</title>
        <authorList>
            <person name="Wang F."/>
            <person name="Wang J."/>
            <person name="Li S."/>
            <person name="Zhang Y."/>
            <person name="Fang M."/>
            <person name="Ma L."/>
            <person name="Zhao Y."/>
            <person name="Jiang S."/>
        </authorList>
    </citation>
    <scope>NUCLEOTIDE SEQUENCE [LARGE SCALE GENOMIC DNA]</scope>
</reference>
<dbReference type="AlphaFoldDB" id="A0A5N5F5Y3"/>
<reference evidence="6 7" key="1">
    <citation type="submission" date="2019-09" db="EMBL/GenBank/DDBJ databases">
        <authorList>
            <person name="Ou C."/>
        </authorList>
    </citation>
    <scope>NUCLEOTIDE SEQUENCE [LARGE SCALE GENOMIC DNA]</scope>
    <source>
        <strain evidence="6">S2</strain>
        <tissue evidence="6">Leaf</tissue>
    </source>
</reference>
<protein>
    <submittedName>
        <fullName evidence="6">Protein IQ-DOMAIN 32-like</fullName>
    </submittedName>
</protein>
<evidence type="ECO:0000313" key="7">
    <source>
        <dbReference type="Proteomes" id="UP000327157"/>
    </source>
</evidence>
<feature type="compositionally biased region" description="Low complexity" evidence="4">
    <location>
        <begin position="177"/>
        <end position="192"/>
    </location>
</feature>